<proteinExistence type="predicted"/>
<gene>
    <name evidence="3" type="ORF">B1A_05785</name>
</gene>
<feature type="domain" description="Major facilitator superfamily (MFS) profile" evidence="2">
    <location>
        <begin position="29"/>
        <end position="127"/>
    </location>
</feature>
<dbReference type="EMBL" id="AUZX01004220">
    <property type="protein sequence ID" value="EQD71445.1"/>
    <property type="molecule type" value="Genomic_DNA"/>
</dbReference>
<feature type="transmembrane region" description="Helical" evidence="1">
    <location>
        <begin position="66"/>
        <end position="87"/>
    </location>
</feature>
<feature type="transmembrane region" description="Helical" evidence="1">
    <location>
        <begin position="31"/>
        <end position="54"/>
    </location>
</feature>
<feature type="transmembrane region" description="Helical" evidence="1">
    <location>
        <begin position="99"/>
        <end position="122"/>
    </location>
</feature>
<reference evidence="3" key="1">
    <citation type="submission" date="2013-08" db="EMBL/GenBank/DDBJ databases">
        <authorList>
            <person name="Mendez C."/>
            <person name="Richter M."/>
            <person name="Ferrer M."/>
            <person name="Sanchez J."/>
        </authorList>
    </citation>
    <scope>NUCLEOTIDE SEQUENCE</scope>
</reference>
<dbReference type="AlphaFoldDB" id="T1CQN9"/>
<name>T1CQN9_9ZZZZ</name>
<accession>T1CQN9</accession>
<organism evidence="3">
    <name type="scientific">mine drainage metagenome</name>
    <dbReference type="NCBI Taxonomy" id="410659"/>
    <lineage>
        <taxon>unclassified sequences</taxon>
        <taxon>metagenomes</taxon>
        <taxon>ecological metagenomes</taxon>
    </lineage>
</organism>
<keyword evidence="1" id="KW-0812">Transmembrane</keyword>
<dbReference type="GO" id="GO:0022857">
    <property type="term" value="F:transmembrane transporter activity"/>
    <property type="evidence" value="ECO:0007669"/>
    <property type="project" value="InterPro"/>
</dbReference>
<evidence type="ECO:0000313" key="3">
    <source>
        <dbReference type="EMBL" id="EQD71445.1"/>
    </source>
</evidence>
<evidence type="ECO:0000259" key="2">
    <source>
        <dbReference type="PROSITE" id="PS50850"/>
    </source>
</evidence>
<dbReference type="PROSITE" id="PS50850">
    <property type="entry name" value="MFS"/>
    <property type="match status" value="1"/>
</dbReference>
<dbReference type="InterPro" id="IPR020846">
    <property type="entry name" value="MFS_dom"/>
</dbReference>
<keyword evidence="1" id="KW-1133">Transmembrane helix</keyword>
<dbReference type="Gene3D" id="1.20.1250.20">
    <property type="entry name" value="MFS general substrate transporter like domains"/>
    <property type="match status" value="1"/>
</dbReference>
<protein>
    <submittedName>
        <fullName evidence="3">Major facilitator transporter</fullName>
    </submittedName>
</protein>
<dbReference type="InterPro" id="IPR036259">
    <property type="entry name" value="MFS_trans_sf"/>
</dbReference>
<sequence>AALLIGAFFARSLKAAHPLIDLRRLNVPNLILAYVGAILVGLAMFTAFVVITVLVEFPVVGLGLSLVNFGLLSIPTTVGMFVAAPLVGRGVARYGPRPMVLLGATLSGLGFALLLAFHGTYLELIVE</sequence>
<comment type="caution">
    <text evidence="3">The sequence shown here is derived from an EMBL/GenBank/DDBJ whole genome shotgun (WGS) entry which is preliminary data.</text>
</comment>
<feature type="non-terminal residue" evidence="3">
    <location>
        <position position="127"/>
    </location>
</feature>
<dbReference type="SUPFAM" id="SSF103473">
    <property type="entry name" value="MFS general substrate transporter"/>
    <property type="match status" value="1"/>
</dbReference>
<reference evidence="3" key="2">
    <citation type="journal article" date="2014" name="ISME J.">
        <title>Microbial stratification in low pH oxic and suboxic macroscopic growths along an acid mine drainage.</title>
        <authorList>
            <person name="Mendez-Garcia C."/>
            <person name="Mesa V."/>
            <person name="Sprenger R.R."/>
            <person name="Richter M."/>
            <person name="Diez M.S."/>
            <person name="Solano J."/>
            <person name="Bargiela R."/>
            <person name="Golyshina O.V."/>
            <person name="Manteca A."/>
            <person name="Ramos J.L."/>
            <person name="Gallego J.R."/>
            <person name="Llorente I."/>
            <person name="Martins Dos Santos V.A."/>
            <person name="Jensen O.N."/>
            <person name="Pelaez A.I."/>
            <person name="Sanchez J."/>
            <person name="Ferrer M."/>
        </authorList>
    </citation>
    <scope>NUCLEOTIDE SEQUENCE</scope>
</reference>
<evidence type="ECO:0000256" key="1">
    <source>
        <dbReference type="SAM" id="Phobius"/>
    </source>
</evidence>
<keyword evidence="1" id="KW-0472">Membrane</keyword>
<feature type="non-terminal residue" evidence="3">
    <location>
        <position position="1"/>
    </location>
</feature>